<dbReference type="AlphaFoldDB" id="A0A8T4GFI1"/>
<gene>
    <name evidence="1" type="ORF">J2751_002297</name>
</gene>
<evidence type="ECO:0000313" key="1">
    <source>
        <dbReference type="EMBL" id="MBP1923258.1"/>
    </source>
</evidence>
<keyword evidence="2" id="KW-1185">Reference proteome</keyword>
<comment type="caution">
    <text evidence="1">The sequence shown here is derived from an EMBL/GenBank/DDBJ whole genome shotgun (WGS) entry which is preliminary data.</text>
</comment>
<dbReference type="EMBL" id="JAGGKQ010000018">
    <property type="protein sequence ID" value="MBP1923258.1"/>
    <property type="molecule type" value="Genomic_DNA"/>
</dbReference>
<proteinExistence type="predicted"/>
<organism evidence="1 2">
    <name type="scientific">Halorubrum alkaliphilum</name>
    <dbReference type="NCBI Taxonomy" id="261290"/>
    <lineage>
        <taxon>Archaea</taxon>
        <taxon>Methanobacteriati</taxon>
        <taxon>Methanobacteriota</taxon>
        <taxon>Stenosarchaea group</taxon>
        <taxon>Halobacteria</taxon>
        <taxon>Halobacteriales</taxon>
        <taxon>Haloferacaceae</taxon>
        <taxon>Halorubrum</taxon>
    </lineage>
</organism>
<protein>
    <submittedName>
        <fullName evidence="1">Uncharacterized protein</fullName>
    </submittedName>
</protein>
<dbReference type="Proteomes" id="UP000823588">
    <property type="component" value="Unassembled WGS sequence"/>
</dbReference>
<accession>A0A8T4GFI1</accession>
<name>A0A8T4GFI1_9EURY</name>
<reference evidence="1" key="1">
    <citation type="submission" date="2021-03" db="EMBL/GenBank/DDBJ databases">
        <title>Genomic Encyclopedia of Type Strains, Phase IV (KMG-IV): sequencing the most valuable type-strain genomes for metagenomic binning, comparative biology and taxonomic classification.</title>
        <authorList>
            <person name="Goeker M."/>
        </authorList>
    </citation>
    <scope>NUCLEOTIDE SEQUENCE</scope>
    <source>
        <strain evidence="1">DSM 23564</strain>
    </source>
</reference>
<sequence>MLCFCLFTALPYIGSWVYFVAAGRVVEPLFDAPTGARLLADEDDGAAILGRIFFDSRWLIDEWVFGYDLGE</sequence>
<evidence type="ECO:0000313" key="2">
    <source>
        <dbReference type="Proteomes" id="UP000823588"/>
    </source>
</evidence>